<evidence type="ECO:0000256" key="9">
    <source>
        <dbReference type="ARBA" id="ARBA00022984"/>
    </source>
</evidence>
<dbReference type="GO" id="GO:0008360">
    <property type="term" value="P:regulation of cell shape"/>
    <property type="evidence" value="ECO:0007669"/>
    <property type="project" value="UniProtKB-KW"/>
</dbReference>
<dbReference type="EMBL" id="FQVL01000001">
    <property type="protein sequence ID" value="SHE38667.1"/>
    <property type="molecule type" value="Genomic_DNA"/>
</dbReference>
<dbReference type="InterPro" id="IPR018109">
    <property type="entry name" value="Folylpolyglutamate_synth_CS"/>
</dbReference>
<feature type="domain" description="Mur ligase C-terminal" evidence="15">
    <location>
        <begin position="332"/>
        <end position="459"/>
    </location>
</feature>
<dbReference type="PANTHER" id="PTHR23135">
    <property type="entry name" value="MUR LIGASE FAMILY MEMBER"/>
    <property type="match status" value="1"/>
</dbReference>
<evidence type="ECO:0000256" key="2">
    <source>
        <dbReference type="ARBA" id="ARBA00005898"/>
    </source>
</evidence>
<dbReference type="HAMAP" id="MF_00208">
    <property type="entry name" value="MurE"/>
    <property type="match status" value="1"/>
</dbReference>
<accession>A0A1M4T2Z4</accession>
<dbReference type="InterPro" id="IPR013221">
    <property type="entry name" value="Mur_ligase_cen"/>
</dbReference>
<keyword evidence="10 12" id="KW-0131">Cell cycle</keyword>
<dbReference type="Gene3D" id="3.90.190.20">
    <property type="entry name" value="Mur ligase, C-terminal domain"/>
    <property type="match status" value="1"/>
</dbReference>
<evidence type="ECO:0000256" key="13">
    <source>
        <dbReference type="RuleBase" id="RU004135"/>
    </source>
</evidence>
<dbReference type="SUPFAM" id="SSF63418">
    <property type="entry name" value="MurE/MurF N-terminal domain"/>
    <property type="match status" value="1"/>
</dbReference>
<dbReference type="Gene3D" id="3.40.1190.10">
    <property type="entry name" value="Mur-like, catalytic domain"/>
    <property type="match status" value="1"/>
</dbReference>
<dbReference type="InterPro" id="IPR000713">
    <property type="entry name" value="Mur_ligase_N"/>
</dbReference>
<dbReference type="Pfam" id="PF08245">
    <property type="entry name" value="Mur_ligase_M"/>
    <property type="match status" value="1"/>
</dbReference>
<feature type="binding site" evidence="12">
    <location>
        <position position="191"/>
    </location>
    <ligand>
        <name>UDP-N-acetyl-alpha-D-muramoyl-L-alanyl-D-glutamate</name>
        <dbReference type="ChEBI" id="CHEBI:83900"/>
    </ligand>
</feature>
<evidence type="ECO:0000313" key="18">
    <source>
        <dbReference type="Proteomes" id="UP000184476"/>
    </source>
</evidence>
<dbReference type="NCBIfam" id="NF001126">
    <property type="entry name" value="PRK00139.1-4"/>
    <property type="match status" value="1"/>
</dbReference>
<dbReference type="NCBIfam" id="TIGR01085">
    <property type="entry name" value="murE"/>
    <property type="match status" value="1"/>
</dbReference>
<dbReference type="PANTHER" id="PTHR23135:SF4">
    <property type="entry name" value="UDP-N-ACETYLMURAMOYL-L-ALANYL-D-GLUTAMATE--2,6-DIAMINOPIMELATE LIGASE MURE HOMOLOG, CHLOROPLASTIC"/>
    <property type="match status" value="1"/>
</dbReference>
<feature type="binding site" evidence="12">
    <location>
        <position position="189"/>
    </location>
    <ligand>
        <name>UDP-N-acetyl-alpha-D-muramoyl-L-alanyl-D-glutamate</name>
        <dbReference type="ChEBI" id="CHEBI:83900"/>
    </ligand>
</feature>
<dbReference type="NCBIfam" id="NF001124">
    <property type="entry name" value="PRK00139.1-2"/>
    <property type="match status" value="1"/>
</dbReference>
<dbReference type="SUPFAM" id="SSF53244">
    <property type="entry name" value="MurD-like peptide ligases, peptide-binding domain"/>
    <property type="match status" value="1"/>
</dbReference>
<dbReference type="SUPFAM" id="SSF53623">
    <property type="entry name" value="MurD-like peptide ligases, catalytic domain"/>
    <property type="match status" value="1"/>
</dbReference>
<keyword evidence="12" id="KW-0460">Magnesium</keyword>
<feature type="modified residue" description="N6-carboxylysine" evidence="12">
    <location>
        <position position="223"/>
    </location>
</feature>
<evidence type="ECO:0000256" key="4">
    <source>
        <dbReference type="ARBA" id="ARBA00022598"/>
    </source>
</evidence>
<dbReference type="InterPro" id="IPR004101">
    <property type="entry name" value="Mur_ligase_C"/>
</dbReference>
<gene>
    <name evidence="12" type="primary">murE</name>
    <name evidence="17" type="ORF">SAMN05444392_101276</name>
</gene>
<evidence type="ECO:0000256" key="7">
    <source>
        <dbReference type="ARBA" id="ARBA00022840"/>
    </source>
</evidence>
<dbReference type="InterPro" id="IPR036565">
    <property type="entry name" value="Mur-like_cat_sf"/>
</dbReference>
<comment type="similarity">
    <text evidence="2 12">Belongs to the MurCDEF family. MurE subfamily.</text>
</comment>
<feature type="binding site" evidence="12">
    <location>
        <position position="381"/>
    </location>
    <ligand>
        <name>meso-2,6-diaminopimelate</name>
        <dbReference type="ChEBI" id="CHEBI:57791"/>
    </ligand>
</feature>
<feature type="binding site" evidence="12">
    <location>
        <begin position="156"/>
        <end position="157"/>
    </location>
    <ligand>
        <name>UDP-N-acetyl-alpha-D-muramoyl-L-alanyl-D-glutamate</name>
        <dbReference type="ChEBI" id="CHEBI:83900"/>
    </ligand>
</feature>
<comment type="catalytic activity">
    <reaction evidence="12">
        <text>UDP-N-acetyl-alpha-D-muramoyl-L-alanyl-D-glutamate + meso-2,6-diaminopimelate + ATP = UDP-N-acetyl-alpha-D-muramoyl-L-alanyl-gamma-D-glutamyl-meso-2,6-diaminopimelate + ADP + phosphate + H(+)</text>
        <dbReference type="Rhea" id="RHEA:23676"/>
        <dbReference type="ChEBI" id="CHEBI:15378"/>
        <dbReference type="ChEBI" id="CHEBI:30616"/>
        <dbReference type="ChEBI" id="CHEBI:43474"/>
        <dbReference type="ChEBI" id="CHEBI:57791"/>
        <dbReference type="ChEBI" id="CHEBI:83900"/>
        <dbReference type="ChEBI" id="CHEBI:83905"/>
        <dbReference type="ChEBI" id="CHEBI:456216"/>
        <dbReference type="EC" id="6.3.2.13"/>
    </reaction>
</comment>
<feature type="binding site" evidence="12">
    <location>
        <begin position="405"/>
        <end position="408"/>
    </location>
    <ligand>
        <name>meso-2,6-diaminopimelate</name>
        <dbReference type="ChEBI" id="CHEBI:57791"/>
    </ligand>
</feature>
<dbReference type="GO" id="GO:0071555">
    <property type="term" value="P:cell wall organization"/>
    <property type="evidence" value="ECO:0007669"/>
    <property type="project" value="UniProtKB-KW"/>
</dbReference>
<evidence type="ECO:0000256" key="12">
    <source>
        <dbReference type="HAMAP-Rule" id="MF_00208"/>
    </source>
</evidence>
<evidence type="ECO:0000256" key="10">
    <source>
        <dbReference type="ARBA" id="ARBA00023306"/>
    </source>
</evidence>
<feature type="domain" description="Mur ligase central" evidence="16">
    <location>
        <begin position="109"/>
        <end position="310"/>
    </location>
</feature>
<protein>
    <recommendedName>
        <fullName evidence="12">UDP-N-acetylmuramoyl-L-alanyl-D-glutamate--2,6-diaminopimelate ligase</fullName>
        <ecNumber evidence="12">6.3.2.13</ecNumber>
    </recommendedName>
    <alternativeName>
        <fullName evidence="12">Meso-A2pm-adding enzyme</fullName>
    </alternativeName>
    <alternativeName>
        <fullName evidence="12">Meso-diaminopimelate-adding enzyme</fullName>
    </alternativeName>
    <alternativeName>
        <fullName evidence="12">UDP-MurNAc-L-Ala-D-Glu:meso-diaminopimelate ligase</fullName>
    </alternativeName>
    <alternativeName>
        <fullName evidence="12">UDP-MurNAc-tripeptide synthetase</fullName>
    </alternativeName>
    <alternativeName>
        <fullName evidence="12">UDP-N-acetylmuramyl-tripeptide synthetase</fullName>
    </alternativeName>
</protein>
<evidence type="ECO:0000256" key="6">
    <source>
        <dbReference type="ARBA" id="ARBA00022741"/>
    </source>
</evidence>
<dbReference type="AlphaFoldDB" id="A0A1M4T2Z4"/>
<dbReference type="Proteomes" id="UP000184476">
    <property type="component" value="Unassembled WGS sequence"/>
</dbReference>
<comment type="caution">
    <text evidence="12">Lacks conserved residue(s) required for the propagation of feature annotation.</text>
</comment>
<comment type="cofactor">
    <cofactor evidence="12">
        <name>Mg(2+)</name>
        <dbReference type="ChEBI" id="CHEBI:18420"/>
    </cofactor>
</comment>
<dbReference type="GO" id="GO:0005737">
    <property type="term" value="C:cytoplasm"/>
    <property type="evidence" value="ECO:0007669"/>
    <property type="project" value="UniProtKB-SubCell"/>
</dbReference>
<dbReference type="RefSeq" id="WP_073152646.1">
    <property type="nucleotide sequence ID" value="NZ_FQVL01000001.1"/>
</dbReference>
<evidence type="ECO:0000259" key="16">
    <source>
        <dbReference type="Pfam" id="PF08245"/>
    </source>
</evidence>
<feature type="short sequence motif" description="Meso-diaminopimelate recognition motif" evidence="12">
    <location>
        <begin position="405"/>
        <end position="408"/>
    </location>
</feature>
<dbReference type="STRING" id="112248.SAMN05444392_101276"/>
<feature type="binding site" evidence="12">
    <location>
        <begin position="111"/>
        <end position="117"/>
    </location>
    <ligand>
        <name>ATP</name>
        <dbReference type="ChEBI" id="CHEBI:30616"/>
    </ligand>
</feature>
<dbReference type="InterPro" id="IPR036615">
    <property type="entry name" value="Mur_ligase_C_dom_sf"/>
</dbReference>
<dbReference type="Pfam" id="PF02875">
    <property type="entry name" value="Mur_ligase_C"/>
    <property type="match status" value="1"/>
</dbReference>
<evidence type="ECO:0000256" key="3">
    <source>
        <dbReference type="ARBA" id="ARBA00022490"/>
    </source>
</evidence>
<keyword evidence="18" id="KW-1185">Reference proteome</keyword>
<feature type="domain" description="Mur ligase N-terminal catalytic" evidence="14">
    <location>
        <begin position="23"/>
        <end position="97"/>
    </location>
</feature>
<dbReference type="GO" id="GO:0005524">
    <property type="term" value="F:ATP binding"/>
    <property type="evidence" value="ECO:0007669"/>
    <property type="project" value="UniProtKB-UniRule"/>
</dbReference>
<evidence type="ECO:0000259" key="15">
    <source>
        <dbReference type="Pfam" id="PF02875"/>
    </source>
</evidence>
<keyword evidence="11 12" id="KW-0961">Cell wall biogenesis/degradation</keyword>
<comment type="subcellular location">
    <subcellularLocation>
        <location evidence="12 13">Cytoplasm</location>
    </subcellularLocation>
</comment>
<dbReference type="GO" id="GO:0009252">
    <property type="term" value="P:peptidoglycan biosynthetic process"/>
    <property type="evidence" value="ECO:0007669"/>
    <property type="project" value="UniProtKB-UniRule"/>
</dbReference>
<dbReference type="InterPro" id="IPR005761">
    <property type="entry name" value="UDP-N-AcMur-Glu-dNH2Pim_ligase"/>
</dbReference>
<dbReference type="OrthoDB" id="9800958at2"/>
<organism evidence="17 18">
    <name type="scientific">Seinonella peptonophila</name>
    <dbReference type="NCBI Taxonomy" id="112248"/>
    <lineage>
        <taxon>Bacteria</taxon>
        <taxon>Bacillati</taxon>
        <taxon>Bacillota</taxon>
        <taxon>Bacilli</taxon>
        <taxon>Bacillales</taxon>
        <taxon>Thermoactinomycetaceae</taxon>
        <taxon>Seinonella</taxon>
    </lineage>
</organism>
<keyword evidence="3 12" id="KW-0963">Cytoplasm</keyword>
<name>A0A1M4T2Z4_9BACL</name>
<dbReference type="PROSITE" id="PS01011">
    <property type="entry name" value="FOLYLPOLYGLU_SYNT_1"/>
    <property type="match status" value="1"/>
</dbReference>
<dbReference type="Gene3D" id="3.40.1390.10">
    <property type="entry name" value="MurE/MurF, N-terminal domain"/>
    <property type="match status" value="1"/>
</dbReference>
<proteinExistence type="inferred from homology"/>
<keyword evidence="4 12" id="KW-0436">Ligase</keyword>
<comment type="PTM">
    <text evidence="12">Carboxylation is probably crucial for Mg(2+) binding and, consequently, for the gamma-phosphate positioning of ATP.</text>
</comment>
<feature type="binding site" evidence="12">
    <location>
        <position position="183"/>
    </location>
    <ligand>
        <name>UDP-N-acetyl-alpha-D-muramoyl-L-alanyl-D-glutamate</name>
        <dbReference type="ChEBI" id="CHEBI:83900"/>
    </ligand>
</feature>
<dbReference type="UniPathway" id="UPA00219"/>
<feature type="binding site" evidence="12">
    <location>
        <position position="461"/>
    </location>
    <ligand>
        <name>meso-2,6-diaminopimelate</name>
        <dbReference type="ChEBI" id="CHEBI:57791"/>
    </ligand>
</feature>
<dbReference type="EC" id="6.3.2.13" evidence="12"/>
<keyword evidence="5 12" id="KW-0132">Cell division</keyword>
<feature type="binding site" evidence="12">
    <location>
        <position position="457"/>
    </location>
    <ligand>
        <name>meso-2,6-diaminopimelate</name>
        <dbReference type="ChEBI" id="CHEBI:57791"/>
    </ligand>
</feature>
<dbReference type="Pfam" id="PF01225">
    <property type="entry name" value="Mur_ligase"/>
    <property type="match status" value="1"/>
</dbReference>
<dbReference type="GO" id="GO:0004326">
    <property type="term" value="F:tetrahydrofolylpolyglutamate synthase activity"/>
    <property type="evidence" value="ECO:0007669"/>
    <property type="project" value="InterPro"/>
</dbReference>
<feature type="binding site" evidence="12">
    <location>
        <position position="30"/>
    </location>
    <ligand>
        <name>UDP-N-acetyl-alpha-D-muramoyl-L-alanyl-D-glutamate</name>
        <dbReference type="ChEBI" id="CHEBI:83900"/>
    </ligand>
</feature>
<evidence type="ECO:0000256" key="1">
    <source>
        <dbReference type="ARBA" id="ARBA00004752"/>
    </source>
</evidence>
<evidence type="ECO:0000256" key="5">
    <source>
        <dbReference type="ARBA" id="ARBA00022618"/>
    </source>
</evidence>
<dbReference type="InterPro" id="IPR035911">
    <property type="entry name" value="MurE/MurF_N"/>
</dbReference>
<keyword evidence="7 12" id="KW-0067">ATP-binding</keyword>
<keyword evidence="8 12" id="KW-0133">Cell shape</keyword>
<evidence type="ECO:0000259" key="14">
    <source>
        <dbReference type="Pfam" id="PF01225"/>
    </source>
</evidence>
<keyword evidence="9 12" id="KW-0573">Peptidoglycan synthesis</keyword>
<dbReference type="GO" id="GO:0008765">
    <property type="term" value="F:UDP-N-acetylmuramoylalanyl-D-glutamate-2,6-diaminopimelate ligase activity"/>
    <property type="evidence" value="ECO:0007669"/>
    <property type="project" value="UniProtKB-UniRule"/>
</dbReference>
<dbReference type="GO" id="GO:0051301">
    <property type="term" value="P:cell division"/>
    <property type="evidence" value="ECO:0007669"/>
    <property type="project" value="UniProtKB-KW"/>
</dbReference>
<keyword evidence="6 12" id="KW-0547">Nucleotide-binding</keyword>
<evidence type="ECO:0000313" key="17">
    <source>
        <dbReference type="EMBL" id="SHE38667.1"/>
    </source>
</evidence>
<comment type="function">
    <text evidence="12">Catalyzes the addition of meso-diaminopimelic acid to the nucleotide precursor UDP-N-acetylmuramoyl-L-alanyl-D-glutamate (UMAG) in the biosynthesis of bacterial cell-wall peptidoglycan.</text>
</comment>
<reference evidence="17 18" key="1">
    <citation type="submission" date="2016-11" db="EMBL/GenBank/DDBJ databases">
        <authorList>
            <person name="Jaros S."/>
            <person name="Januszkiewicz K."/>
            <person name="Wedrychowicz H."/>
        </authorList>
    </citation>
    <scope>NUCLEOTIDE SEQUENCE [LARGE SCALE GENOMIC DNA]</scope>
    <source>
        <strain evidence="17 18">DSM 44666</strain>
    </source>
</reference>
<comment type="pathway">
    <text evidence="1 12 13">Cell wall biogenesis; peptidoglycan biosynthesis.</text>
</comment>
<sequence length="490" mass="53992">MKLKKLLLNSSYKILQGNLDIEITDIAFDSRKVKSGALFVCIPGFQVDGHDFISQAVEKGASALVVEKDVSDIPEHITVIQVDHARQALPQLSHLFYGRPTEKVNLIGITGTNGKTSVSFLISKILSTAGRTVGLAGTIRKQVGEKVIPFHTTTPTTPESSDLQRLFKMMVREGAEDIVMEVSSIALEQGRVDGCRFKVGVFTNLSPDHLDDHGTMENYKRAKMKLFNRCEYHVINRDDKVAEEILAMATGSILTYGIEHEEVDLKATHIAINAEGVRFTMEYQGEKVEAAIAIPGKFSVYNALAAAAACIPLGLSLEEIAKGLAAVEGVRGRFENVPIPSEFHVIVDYAHSPDALENVLHTIRDFVKGRVITIFGCGGDRDPSKRPLMGKIAGELSDLCILTSDNPRTEEPETILNHIEVGIKETQCQYVSEVDRRKAIGRGLQMAKEGDVVLIAGKGHEDYQEVNGEKMHFDDVEEVKNWVKQQENVD</sequence>
<evidence type="ECO:0000256" key="8">
    <source>
        <dbReference type="ARBA" id="ARBA00022960"/>
    </source>
</evidence>
<dbReference type="GO" id="GO:0000287">
    <property type="term" value="F:magnesium ion binding"/>
    <property type="evidence" value="ECO:0007669"/>
    <property type="project" value="UniProtKB-UniRule"/>
</dbReference>
<evidence type="ECO:0000256" key="11">
    <source>
        <dbReference type="ARBA" id="ARBA00023316"/>
    </source>
</evidence>